<proteinExistence type="predicted"/>
<dbReference type="GO" id="GO:0000127">
    <property type="term" value="C:transcription factor TFIIIC complex"/>
    <property type="evidence" value="ECO:0007669"/>
    <property type="project" value="InterPro"/>
</dbReference>
<evidence type="ECO:0000259" key="7">
    <source>
        <dbReference type="Pfam" id="PF17682"/>
    </source>
</evidence>
<protein>
    <recommendedName>
        <fullName evidence="10">Transcription factor IIIC subunit 5 HTH domain-containing protein</fullName>
    </recommendedName>
</protein>
<gene>
    <name evidence="8" type="ORF">COCSUDRAFT_57748</name>
</gene>
<evidence type="ECO:0000256" key="5">
    <source>
        <dbReference type="SAM" id="MobiDB-lite"/>
    </source>
</evidence>
<dbReference type="KEGG" id="csl:COCSUDRAFT_57748"/>
<dbReference type="InterPro" id="IPR019136">
    <property type="entry name" value="TF_IIIC_su-5_HTH"/>
</dbReference>
<keyword evidence="9" id="KW-1185">Reference proteome</keyword>
<dbReference type="PANTHER" id="PTHR13230:SF5">
    <property type="entry name" value="GENERAL TRANSCRIPTION FACTOR 3C POLYPEPTIDE 5"/>
    <property type="match status" value="1"/>
</dbReference>
<dbReference type="InterPro" id="IPR041499">
    <property type="entry name" value="Tfc1/Sfc1_N"/>
</dbReference>
<dbReference type="GO" id="GO:0005634">
    <property type="term" value="C:nucleus"/>
    <property type="evidence" value="ECO:0007669"/>
    <property type="project" value="UniProtKB-SubCell"/>
</dbReference>
<dbReference type="RefSeq" id="XP_005645148.1">
    <property type="nucleotide sequence ID" value="XM_005645091.1"/>
</dbReference>
<feature type="compositionally biased region" description="Low complexity" evidence="5">
    <location>
        <begin position="451"/>
        <end position="463"/>
    </location>
</feature>
<evidence type="ECO:0000256" key="1">
    <source>
        <dbReference type="ARBA" id="ARBA00004123"/>
    </source>
</evidence>
<keyword evidence="2" id="KW-0238">DNA-binding</keyword>
<dbReference type="GeneID" id="17038580"/>
<feature type="domain" description="Transcription factor IIIC subunit 5 HTH" evidence="6">
    <location>
        <begin position="140"/>
        <end position="289"/>
    </location>
</feature>
<evidence type="ECO:0000313" key="8">
    <source>
        <dbReference type="EMBL" id="EIE20604.1"/>
    </source>
</evidence>
<dbReference type="GO" id="GO:0001003">
    <property type="term" value="F:RNA polymerase III type 2 promoter sequence-specific DNA binding"/>
    <property type="evidence" value="ECO:0007669"/>
    <property type="project" value="TreeGrafter"/>
</dbReference>
<comment type="caution">
    <text evidence="8">The sequence shown here is derived from an EMBL/GenBank/DDBJ whole genome shotgun (WGS) entry which is preliminary data.</text>
</comment>
<name>I0YQD5_COCSC</name>
<dbReference type="PANTHER" id="PTHR13230">
    <property type="entry name" value="GENERAL TRANSCRIPTION FACTOR IIIC, POLYPEPTIDE 5"/>
    <property type="match status" value="1"/>
</dbReference>
<dbReference type="eggNOG" id="KOG2473">
    <property type="taxonomic scope" value="Eukaryota"/>
</dbReference>
<dbReference type="InterPro" id="IPR042536">
    <property type="entry name" value="TFIIIC_tauA_Sfc1"/>
</dbReference>
<dbReference type="InterPro" id="IPR040454">
    <property type="entry name" value="TF_IIIC_Tfc1/Sfc1"/>
</dbReference>
<dbReference type="GO" id="GO:0006384">
    <property type="term" value="P:transcription initiation at RNA polymerase III promoter"/>
    <property type="evidence" value="ECO:0007669"/>
    <property type="project" value="InterPro"/>
</dbReference>
<comment type="subcellular location">
    <subcellularLocation>
        <location evidence="1">Nucleus</location>
    </subcellularLocation>
</comment>
<organism evidence="8 9">
    <name type="scientific">Coccomyxa subellipsoidea (strain C-169)</name>
    <name type="common">Green microalga</name>
    <dbReference type="NCBI Taxonomy" id="574566"/>
    <lineage>
        <taxon>Eukaryota</taxon>
        <taxon>Viridiplantae</taxon>
        <taxon>Chlorophyta</taxon>
        <taxon>core chlorophytes</taxon>
        <taxon>Trebouxiophyceae</taxon>
        <taxon>Trebouxiophyceae incertae sedis</taxon>
        <taxon>Coccomyxaceae</taxon>
        <taxon>Coccomyxa</taxon>
        <taxon>Coccomyxa subellipsoidea</taxon>
    </lineage>
</organism>
<accession>I0YQD5</accession>
<dbReference type="Pfam" id="PF17682">
    <property type="entry name" value="Tau95_N"/>
    <property type="match status" value="1"/>
</dbReference>
<dbReference type="EMBL" id="AGSI01000015">
    <property type="protein sequence ID" value="EIE20604.1"/>
    <property type="molecule type" value="Genomic_DNA"/>
</dbReference>
<dbReference type="AlphaFoldDB" id="I0YQD5"/>
<dbReference type="Gene3D" id="3.30.200.160">
    <property type="entry name" value="TFIIIC, subcomplex tauA, subunit Sfc1, barrel domain"/>
    <property type="match status" value="1"/>
</dbReference>
<dbReference type="Proteomes" id="UP000007264">
    <property type="component" value="Unassembled WGS sequence"/>
</dbReference>
<evidence type="ECO:0000256" key="2">
    <source>
        <dbReference type="ARBA" id="ARBA00023125"/>
    </source>
</evidence>
<feature type="region of interest" description="Disordered" evidence="5">
    <location>
        <begin position="381"/>
        <end position="476"/>
    </location>
</feature>
<dbReference type="STRING" id="574566.I0YQD5"/>
<feature type="compositionally biased region" description="Low complexity" evidence="5">
    <location>
        <begin position="382"/>
        <end position="403"/>
    </location>
</feature>
<evidence type="ECO:0000259" key="6">
    <source>
        <dbReference type="Pfam" id="PF09734"/>
    </source>
</evidence>
<dbReference type="GO" id="GO:0001002">
    <property type="term" value="F:RNA polymerase III type 1 promoter sequence-specific DNA binding"/>
    <property type="evidence" value="ECO:0007669"/>
    <property type="project" value="TreeGrafter"/>
</dbReference>
<feature type="domain" description="Transcription factor IIIC subunit Tfc1/Sfc1 triple barrel" evidence="7">
    <location>
        <begin position="15"/>
        <end position="113"/>
    </location>
</feature>
<feature type="compositionally biased region" description="Acidic residues" evidence="5">
    <location>
        <begin position="537"/>
        <end position="578"/>
    </location>
</feature>
<keyword evidence="3" id="KW-0804">Transcription</keyword>
<evidence type="ECO:0000256" key="4">
    <source>
        <dbReference type="ARBA" id="ARBA00023242"/>
    </source>
</evidence>
<evidence type="ECO:0000256" key="3">
    <source>
        <dbReference type="ARBA" id="ARBA00023163"/>
    </source>
</evidence>
<feature type="compositionally biased region" description="Polar residues" evidence="5">
    <location>
        <begin position="404"/>
        <end position="414"/>
    </location>
</feature>
<reference evidence="8 9" key="1">
    <citation type="journal article" date="2012" name="Genome Biol.">
        <title>The genome of the polar eukaryotic microalga coccomyxa subellipsoidea reveals traits of cold adaptation.</title>
        <authorList>
            <person name="Blanc G."/>
            <person name="Agarkova I."/>
            <person name="Grimwood J."/>
            <person name="Kuo A."/>
            <person name="Brueggeman A."/>
            <person name="Dunigan D."/>
            <person name="Gurnon J."/>
            <person name="Ladunga I."/>
            <person name="Lindquist E."/>
            <person name="Lucas S."/>
            <person name="Pangilinan J."/>
            <person name="Proschold T."/>
            <person name="Salamov A."/>
            <person name="Schmutz J."/>
            <person name="Weeks D."/>
            <person name="Yamada T."/>
            <person name="Claverie J.M."/>
            <person name="Grigoriev I."/>
            <person name="Van Etten J."/>
            <person name="Lomsadze A."/>
            <person name="Borodovsky M."/>
        </authorList>
    </citation>
    <scope>NUCLEOTIDE SEQUENCE [LARGE SCALE GENOMIC DNA]</scope>
    <source>
        <strain evidence="8 9">C-169</strain>
    </source>
</reference>
<sequence>MTSVTQSIPEKNALLVEYPGYVKDSDAAIQTLGGLEAISATADGSSPVMSLHLRPGDPLSHPLSGYKQSTRGLLLRISRNAGAATDSEEELKAEVMAHVKFAVRFPGLADFQYVSCDPRPLHEQVAQQEGPPGLETEPMLFPPPLFTKQDLPMDYAFRSYYGADPDYMKTGVSSLGRGIGRLAAHVINFQAVNVLAPLSDPGAEGAGLYKDRKLVLKDFSELMAERPIWSSAALKERVESSFTDVEFDIMLPRIAYMFRNGPWRGLWVRRGYDPRSDPTSHKYQAVDYRGVERSAAEASGSSGPSYKDVTSFAAIPVGECILQLCNLADDYIQSVIDKPAQLETCSLKSGWFSLEVWHELRERVESRFAALCQAATPSRGSAEAIGATQPAAAGQPGAGTNQQDSAGASSAATEQPQPNPDAPQQDASMSERGGKPDVPPVHFPRESTQRAGNAGAGLAAAAEPPQPAGADVSAAGDFSMADDVSGVAEGAGPPGAAHDILPAVYLQSVLDSWQAEGPPPVAPSAAELLAASGGDAGDFEIYEGSDEEGEEADAADDDAGLTEEAQTNDEAEDSDESADDRGQAAAGGDDAEGALGKGETEGEEEESEESEEEESEMEDEDMEEAYNEDDDVG</sequence>
<dbReference type="Pfam" id="PF09734">
    <property type="entry name" value="Tau95"/>
    <property type="match status" value="1"/>
</dbReference>
<evidence type="ECO:0000313" key="9">
    <source>
        <dbReference type="Proteomes" id="UP000007264"/>
    </source>
</evidence>
<keyword evidence="4" id="KW-0539">Nucleus</keyword>
<evidence type="ECO:0008006" key="10">
    <source>
        <dbReference type="Google" id="ProtNLM"/>
    </source>
</evidence>
<feature type="compositionally biased region" description="Acidic residues" evidence="5">
    <location>
        <begin position="601"/>
        <end position="633"/>
    </location>
</feature>
<feature type="region of interest" description="Disordered" evidence="5">
    <location>
        <begin position="514"/>
        <end position="633"/>
    </location>
</feature>
<dbReference type="OrthoDB" id="514683at2759"/>